<dbReference type="Proteomes" id="UP000008703">
    <property type="component" value="Chromosome"/>
</dbReference>
<name>G2P4G6_STRV4</name>
<organism evidence="2 3">
    <name type="scientific">Streptomyces violaceusniger (strain Tu 4113)</name>
    <dbReference type="NCBI Taxonomy" id="653045"/>
    <lineage>
        <taxon>Bacteria</taxon>
        <taxon>Bacillati</taxon>
        <taxon>Actinomycetota</taxon>
        <taxon>Actinomycetes</taxon>
        <taxon>Kitasatosporales</taxon>
        <taxon>Streptomycetaceae</taxon>
        <taxon>Streptomyces</taxon>
        <taxon>Streptomyces violaceusniger group</taxon>
    </lineage>
</organism>
<protein>
    <submittedName>
        <fullName evidence="2">Uncharacterized protein</fullName>
    </submittedName>
</protein>
<dbReference type="KEGG" id="svl:Strvi_4046"/>
<feature type="region of interest" description="Disordered" evidence="1">
    <location>
        <begin position="125"/>
        <end position="214"/>
    </location>
</feature>
<evidence type="ECO:0000313" key="3">
    <source>
        <dbReference type="Proteomes" id="UP000008703"/>
    </source>
</evidence>
<gene>
    <name evidence="2" type="ORF">Strvi_4046</name>
</gene>
<feature type="compositionally biased region" description="Basic residues" evidence="1">
    <location>
        <begin position="174"/>
        <end position="183"/>
    </location>
</feature>
<proteinExistence type="predicted"/>
<feature type="region of interest" description="Disordered" evidence="1">
    <location>
        <begin position="247"/>
        <end position="298"/>
    </location>
</feature>
<evidence type="ECO:0000313" key="2">
    <source>
        <dbReference type="EMBL" id="AEM83704.1"/>
    </source>
</evidence>
<dbReference type="AlphaFoldDB" id="G2P4G6"/>
<evidence type="ECO:0000256" key="1">
    <source>
        <dbReference type="SAM" id="MobiDB-lite"/>
    </source>
</evidence>
<dbReference type="HOGENOM" id="CLU_933588_0_0_11"/>
<dbReference type="EMBL" id="CP002994">
    <property type="protein sequence ID" value="AEM83704.1"/>
    <property type="molecule type" value="Genomic_DNA"/>
</dbReference>
<keyword evidence="3" id="KW-1185">Reference proteome</keyword>
<accession>G2P4G6</accession>
<sequence>MRTALRWSGGRGGRLSERAGRARRRFPVCGGSLKRNLRRCAADRGVQRRGRPGTGVARAKTRGEMVRAEDGGRGTSTPARIFSGIRYGSPNRGAAWRPDQLADVRTDLTRRLPYLLSCIAAPTAPAPRQFSEKSRSSWRPGTGGESRGLCIAGSTPPRISLPHIDFPPSSRSQGRPRNHHPSPRRPGTPGDAGDRAFPAISSAAPGKRSNSGSCRREAQRAYVMCRWSPAVRGGAFGVLRATSCRRTPGRGRMAEPGRAMKRRSGTGRALRSAPTGRSATRPPGGARGRVAAWRSLSS</sequence>
<reference evidence="2" key="1">
    <citation type="submission" date="2011-08" db="EMBL/GenBank/DDBJ databases">
        <title>Complete sequence of chromosome of Streptomyces violaceusniger Tu 4113.</title>
        <authorList>
            <consortium name="US DOE Joint Genome Institute"/>
            <person name="Lucas S."/>
            <person name="Han J."/>
            <person name="Lapidus A."/>
            <person name="Cheng J.-F."/>
            <person name="Goodwin L."/>
            <person name="Pitluck S."/>
            <person name="Peters L."/>
            <person name="Ivanova N."/>
            <person name="Daligault H."/>
            <person name="Detter J.C."/>
            <person name="Han C."/>
            <person name="Tapia R."/>
            <person name="Land M."/>
            <person name="Hauser L."/>
            <person name="Kyrpides N."/>
            <person name="Ivanova N."/>
            <person name="Pagani I."/>
            <person name="Hagen A."/>
            <person name="Katz L."/>
            <person name="Fiedler H.-P."/>
            <person name="Keasling J."/>
            <person name="Fortman J."/>
            <person name="Woyke T."/>
        </authorList>
    </citation>
    <scope>NUCLEOTIDE SEQUENCE [LARGE SCALE GENOMIC DNA]</scope>
    <source>
        <strain evidence="2">Tu 4113</strain>
    </source>
</reference>